<evidence type="ECO:0008006" key="3">
    <source>
        <dbReference type="Google" id="ProtNLM"/>
    </source>
</evidence>
<dbReference type="EMBL" id="JAXCLA010000002">
    <property type="protein sequence ID" value="MDY0744334.1"/>
    <property type="molecule type" value="Genomic_DNA"/>
</dbReference>
<name>A0ABU5DDH8_9BURK</name>
<sequence length="203" mass="20860">MLFALCALAVLTLGAVALVRSVDTGVLVLGNLGFKKDAVYVASQATETAITWLQNNTANGGLDADLPLKGYYATAPDNIDPTGGGLATSTGTVTLVNWGTTGCTAPGTSGRSVVCLTPVDQTISSDTTVSYVITRLCLSAGPNDSKNSCVVPVTSQATASSQRGALQPGGRFITYSNGTAYRILTRTVGTRGTVAYTETLVHF</sequence>
<protein>
    <recommendedName>
        <fullName evidence="3">Pilus assembly protein PilX</fullName>
    </recommendedName>
</protein>
<dbReference type="Proteomes" id="UP001285263">
    <property type="component" value="Unassembled WGS sequence"/>
</dbReference>
<reference evidence="1 2" key="1">
    <citation type="submission" date="2023-11" db="EMBL/GenBank/DDBJ databases">
        <title>Paucibacter sp. nov., isolated from fresh soil in Korea.</title>
        <authorList>
            <person name="Le N.T.T."/>
        </authorList>
    </citation>
    <scope>NUCLEOTIDE SEQUENCE [LARGE SCALE GENOMIC DNA]</scope>
    <source>
        <strain evidence="1 2">R3-3</strain>
    </source>
</reference>
<gene>
    <name evidence="1" type="ORF">SNE35_07445</name>
</gene>
<dbReference type="RefSeq" id="WP_320422225.1">
    <property type="nucleotide sequence ID" value="NZ_JAXCLA010000002.1"/>
</dbReference>
<comment type="caution">
    <text evidence="1">The sequence shown here is derived from an EMBL/GenBank/DDBJ whole genome shotgun (WGS) entry which is preliminary data.</text>
</comment>
<evidence type="ECO:0000313" key="2">
    <source>
        <dbReference type="Proteomes" id="UP001285263"/>
    </source>
</evidence>
<proteinExistence type="predicted"/>
<evidence type="ECO:0000313" key="1">
    <source>
        <dbReference type="EMBL" id="MDY0744334.1"/>
    </source>
</evidence>
<organism evidence="1 2">
    <name type="scientific">Roseateles agri</name>
    <dbReference type="NCBI Taxonomy" id="3098619"/>
    <lineage>
        <taxon>Bacteria</taxon>
        <taxon>Pseudomonadati</taxon>
        <taxon>Pseudomonadota</taxon>
        <taxon>Betaproteobacteria</taxon>
        <taxon>Burkholderiales</taxon>
        <taxon>Sphaerotilaceae</taxon>
        <taxon>Roseateles</taxon>
    </lineage>
</organism>
<keyword evidence="2" id="KW-1185">Reference proteome</keyword>
<accession>A0ABU5DDH8</accession>